<dbReference type="InterPro" id="IPR042269">
    <property type="entry name" value="Ser_carbopepase_S28_SKS"/>
</dbReference>
<name>A0AAV2TAE9_CALDB</name>
<dbReference type="InterPro" id="IPR008758">
    <property type="entry name" value="Peptidase_S28"/>
</dbReference>
<dbReference type="GO" id="GO:0070008">
    <property type="term" value="F:serine-type exopeptidase activity"/>
    <property type="evidence" value="ECO:0007669"/>
    <property type="project" value="InterPro"/>
</dbReference>
<keyword evidence="3 6" id="KW-0732">Signal</keyword>
<comment type="caution">
    <text evidence="7">The sequence shown here is derived from an EMBL/GenBank/DDBJ whole genome shotgun (WGS) entry which is preliminary data.</text>
</comment>
<dbReference type="Gene3D" id="1.20.120.980">
    <property type="entry name" value="Serine carboxypeptidase S28, SKS domain"/>
    <property type="match status" value="1"/>
</dbReference>
<protein>
    <recommendedName>
        <fullName evidence="9">Dipeptidyl peptidase 2</fullName>
    </recommendedName>
</protein>
<evidence type="ECO:0008006" key="9">
    <source>
        <dbReference type="Google" id="ProtNLM"/>
    </source>
</evidence>
<evidence type="ECO:0000256" key="6">
    <source>
        <dbReference type="SAM" id="SignalP"/>
    </source>
</evidence>
<evidence type="ECO:0000256" key="2">
    <source>
        <dbReference type="ARBA" id="ARBA00022670"/>
    </source>
</evidence>
<keyword evidence="5" id="KW-0325">Glycoprotein</keyword>
<organism evidence="7 8">
    <name type="scientific">Calicophoron daubneyi</name>
    <name type="common">Rumen fluke</name>
    <name type="synonym">Paramphistomum daubneyi</name>
    <dbReference type="NCBI Taxonomy" id="300641"/>
    <lineage>
        <taxon>Eukaryota</taxon>
        <taxon>Metazoa</taxon>
        <taxon>Spiralia</taxon>
        <taxon>Lophotrochozoa</taxon>
        <taxon>Platyhelminthes</taxon>
        <taxon>Trematoda</taxon>
        <taxon>Digenea</taxon>
        <taxon>Plagiorchiida</taxon>
        <taxon>Pronocephalata</taxon>
        <taxon>Paramphistomoidea</taxon>
        <taxon>Paramphistomidae</taxon>
        <taxon>Calicophoron</taxon>
    </lineage>
</organism>
<dbReference type="EMBL" id="CAXLJL010000201">
    <property type="protein sequence ID" value="CAL5134472.1"/>
    <property type="molecule type" value="Genomic_DNA"/>
</dbReference>
<evidence type="ECO:0000256" key="1">
    <source>
        <dbReference type="ARBA" id="ARBA00011079"/>
    </source>
</evidence>
<gene>
    <name evidence="7" type="ORF">CDAUBV1_LOCUS7849</name>
</gene>
<dbReference type="InterPro" id="IPR029058">
    <property type="entry name" value="AB_hydrolase_fold"/>
</dbReference>
<dbReference type="AlphaFoldDB" id="A0AAV2TAE9"/>
<dbReference type="Gene3D" id="3.40.50.1820">
    <property type="entry name" value="alpha/beta hydrolase"/>
    <property type="match status" value="1"/>
</dbReference>
<dbReference type="Pfam" id="PF05577">
    <property type="entry name" value="Peptidase_S28"/>
    <property type="match status" value="1"/>
</dbReference>
<keyword evidence="2" id="KW-0645">Protease</keyword>
<dbReference type="GO" id="GO:0031982">
    <property type="term" value="C:vesicle"/>
    <property type="evidence" value="ECO:0007669"/>
    <property type="project" value="TreeGrafter"/>
</dbReference>
<sequence length="473" mass="53349">MNELHSLLVFLCFVFQSCLGDNSSSIPWPPKVKYFTQPTDHFSFHAGILTFVQRYLYEDKWYKSDGPILFYCGNEGEIEGFWNNSGYIFELAVSTQALVVFAEHRYYGESLPFPNCFTQPYIQYLSVEQALADFAYLIEYLKHERGFERSPVIAFGGSYGGMLAAYMRAKYPHLVAGAIASSAPVYWIAGMGRFHEFFERVTKDYTSVAETCSSRIKDAYLMAEKLASTDLKKLSEVLRLCVPLKSRFDFEWMLKWSRNAFVMMAMLDYPVKTSFMGNLPAFPVNVSCARALAAPDALAGLREAVGVMYNSSEDLACYDYKNEFIECADITGCGLGNSSLAWDFQCCTEMNLFDESNATSEDMFPSLTFTRAQLIDYCQSRWGVMPAFRQMSAFYGPNIWKSASNILFTNGDLDPWMGGGVHDDQSPTVKSMVIHGGAHHLDLRSPDVNDPPSARVVRQAELNMILGIVNKRL</sequence>
<evidence type="ECO:0000313" key="8">
    <source>
        <dbReference type="Proteomes" id="UP001497525"/>
    </source>
</evidence>
<dbReference type="PANTHER" id="PTHR11010">
    <property type="entry name" value="PROTEASE S28 PRO-X CARBOXYPEPTIDASE-RELATED"/>
    <property type="match status" value="1"/>
</dbReference>
<dbReference type="PANTHER" id="PTHR11010:SF107">
    <property type="entry name" value="DIPEPTIDYL PEPTIDASE 2"/>
    <property type="match status" value="1"/>
</dbReference>
<reference evidence="7" key="1">
    <citation type="submission" date="2024-06" db="EMBL/GenBank/DDBJ databases">
        <authorList>
            <person name="Liu X."/>
            <person name="Lenzi L."/>
            <person name="Haldenby T S."/>
            <person name="Uol C."/>
        </authorList>
    </citation>
    <scope>NUCLEOTIDE SEQUENCE</scope>
</reference>
<evidence type="ECO:0000256" key="5">
    <source>
        <dbReference type="ARBA" id="ARBA00023180"/>
    </source>
</evidence>
<proteinExistence type="inferred from homology"/>
<accession>A0AAV2TAE9</accession>
<evidence type="ECO:0000256" key="3">
    <source>
        <dbReference type="ARBA" id="ARBA00022729"/>
    </source>
</evidence>
<feature type="chain" id="PRO_5043943254" description="Dipeptidyl peptidase 2" evidence="6">
    <location>
        <begin position="21"/>
        <end position="473"/>
    </location>
</feature>
<dbReference type="SUPFAM" id="SSF53474">
    <property type="entry name" value="alpha/beta-Hydrolases"/>
    <property type="match status" value="2"/>
</dbReference>
<evidence type="ECO:0000313" key="7">
    <source>
        <dbReference type="EMBL" id="CAL5134472.1"/>
    </source>
</evidence>
<comment type="similarity">
    <text evidence="1">Belongs to the peptidase S28 family.</text>
</comment>
<dbReference type="GO" id="GO:0006508">
    <property type="term" value="P:proteolysis"/>
    <property type="evidence" value="ECO:0007669"/>
    <property type="project" value="UniProtKB-KW"/>
</dbReference>
<evidence type="ECO:0000256" key="4">
    <source>
        <dbReference type="ARBA" id="ARBA00022801"/>
    </source>
</evidence>
<dbReference type="Proteomes" id="UP001497525">
    <property type="component" value="Unassembled WGS sequence"/>
</dbReference>
<dbReference type="GO" id="GO:0008239">
    <property type="term" value="F:dipeptidyl-peptidase activity"/>
    <property type="evidence" value="ECO:0007669"/>
    <property type="project" value="TreeGrafter"/>
</dbReference>
<keyword evidence="4" id="KW-0378">Hydrolase</keyword>
<feature type="signal peptide" evidence="6">
    <location>
        <begin position="1"/>
        <end position="20"/>
    </location>
</feature>